<evidence type="ECO:0000313" key="6">
    <source>
        <dbReference type="Proteomes" id="UP001597357"/>
    </source>
</evidence>
<keyword evidence="2" id="KW-0201">Cytochrome c-type biogenesis</keyword>
<dbReference type="PANTHER" id="PTHR42852:SF13">
    <property type="entry name" value="PROTEIN DIPZ"/>
    <property type="match status" value="1"/>
</dbReference>
<reference evidence="6" key="1">
    <citation type="journal article" date="2019" name="Int. J. Syst. Evol. Microbiol.">
        <title>The Global Catalogue of Microorganisms (GCM) 10K type strain sequencing project: providing services to taxonomists for standard genome sequencing and annotation.</title>
        <authorList>
            <consortium name="The Broad Institute Genomics Platform"/>
            <consortium name="The Broad Institute Genome Sequencing Center for Infectious Disease"/>
            <person name="Wu L."/>
            <person name="Ma J."/>
        </authorList>
    </citation>
    <scope>NUCLEOTIDE SEQUENCE [LARGE SCALE GENOMIC DNA]</scope>
    <source>
        <strain evidence="6">KCTC 42255</strain>
    </source>
</reference>
<dbReference type="EMBL" id="JBHULZ010000041">
    <property type="protein sequence ID" value="MFD2698555.1"/>
    <property type="molecule type" value="Genomic_DNA"/>
</dbReference>
<dbReference type="PROSITE" id="PS00194">
    <property type="entry name" value="THIOREDOXIN_1"/>
    <property type="match status" value="1"/>
</dbReference>
<dbReference type="CDD" id="cd02966">
    <property type="entry name" value="TlpA_like_family"/>
    <property type="match status" value="1"/>
</dbReference>
<dbReference type="InterPro" id="IPR036249">
    <property type="entry name" value="Thioredoxin-like_sf"/>
</dbReference>
<name>A0ABW5SIW5_9FLAO</name>
<dbReference type="RefSeq" id="WP_379048276.1">
    <property type="nucleotide sequence ID" value="NZ_JBHULZ010000041.1"/>
</dbReference>
<evidence type="ECO:0000313" key="5">
    <source>
        <dbReference type="EMBL" id="MFD2698555.1"/>
    </source>
</evidence>
<keyword evidence="3" id="KW-0676">Redox-active center</keyword>
<organism evidence="5 6">
    <name type="scientific">Mesonia sediminis</name>
    <dbReference type="NCBI Taxonomy" id="1703946"/>
    <lineage>
        <taxon>Bacteria</taxon>
        <taxon>Pseudomonadati</taxon>
        <taxon>Bacteroidota</taxon>
        <taxon>Flavobacteriia</taxon>
        <taxon>Flavobacteriales</taxon>
        <taxon>Flavobacteriaceae</taxon>
        <taxon>Mesonia</taxon>
    </lineage>
</organism>
<dbReference type="InterPro" id="IPR013766">
    <property type="entry name" value="Thioredoxin_domain"/>
</dbReference>
<keyword evidence="6" id="KW-1185">Reference proteome</keyword>
<evidence type="ECO:0000256" key="3">
    <source>
        <dbReference type="ARBA" id="ARBA00023284"/>
    </source>
</evidence>
<dbReference type="Gene3D" id="3.40.30.10">
    <property type="entry name" value="Glutaredoxin"/>
    <property type="match status" value="1"/>
</dbReference>
<dbReference type="PANTHER" id="PTHR42852">
    <property type="entry name" value="THIOL:DISULFIDE INTERCHANGE PROTEIN DSBE"/>
    <property type="match status" value="1"/>
</dbReference>
<accession>A0ABW5SIW5</accession>
<evidence type="ECO:0000256" key="1">
    <source>
        <dbReference type="ARBA" id="ARBA00004196"/>
    </source>
</evidence>
<dbReference type="InterPro" id="IPR017937">
    <property type="entry name" value="Thioredoxin_CS"/>
</dbReference>
<dbReference type="InterPro" id="IPR013740">
    <property type="entry name" value="Redoxin"/>
</dbReference>
<sequence>MKFLKKHWSSILFGLFLILLIIPQTRMPIMVTVNRIISFSPSMKDAADQKRLESFSWTLRDANGQMHNLKEVEGEVIVLNYWATWCPPCVAEMPDFENLYTAYKDRVRFYFITQDDASKVKAFVDKHNYSMPVYYPQSQPPTNLQSNALPTTFFIDKSGKIVLEKTGAASWNSDKTRNILDQLLSD</sequence>
<evidence type="ECO:0000256" key="2">
    <source>
        <dbReference type="ARBA" id="ARBA00022748"/>
    </source>
</evidence>
<dbReference type="PROSITE" id="PS51352">
    <property type="entry name" value="THIOREDOXIN_2"/>
    <property type="match status" value="1"/>
</dbReference>
<comment type="subcellular location">
    <subcellularLocation>
        <location evidence="1">Cell envelope</location>
    </subcellularLocation>
</comment>
<proteinExistence type="predicted"/>
<gene>
    <name evidence="5" type="ORF">ACFSQ0_11180</name>
</gene>
<comment type="caution">
    <text evidence="5">The sequence shown here is derived from an EMBL/GenBank/DDBJ whole genome shotgun (WGS) entry which is preliminary data.</text>
</comment>
<dbReference type="InterPro" id="IPR050553">
    <property type="entry name" value="Thioredoxin_ResA/DsbE_sf"/>
</dbReference>
<evidence type="ECO:0000259" key="4">
    <source>
        <dbReference type="PROSITE" id="PS51352"/>
    </source>
</evidence>
<protein>
    <submittedName>
        <fullName evidence="5">TlpA family protein disulfide reductase</fullName>
    </submittedName>
</protein>
<feature type="domain" description="Thioredoxin" evidence="4">
    <location>
        <begin position="46"/>
        <end position="185"/>
    </location>
</feature>
<dbReference type="Proteomes" id="UP001597357">
    <property type="component" value="Unassembled WGS sequence"/>
</dbReference>
<dbReference type="Pfam" id="PF08534">
    <property type="entry name" value="Redoxin"/>
    <property type="match status" value="1"/>
</dbReference>
<dbReference type="SUPFAM" id="SSF52833">
    <property type="entry name" value="Thioredoxin-like"/>
    <property type="match status" value="1"/>
</dbReference>